<dbReference type="InterPro" id="IPR020519">
    <property type="entry name" value="DIPK2A/B"/>
</dbReference>
<accession>H3A8Z8</accession>
<comment type="similarity">
    <text evidence="2">Belongs to the DIPK family.</text>
</comment>
<organism evidence="7 8">
    <name type="scientific">Latimeria chalumnae</name>
    <name type="common">Coelacanth</name>
    <dbReference type="NCBI Taxonomy" id="7897"/>
    <lineage>
        <taxon>Eukaryota</taxon>
        <taxon>Metazoa</taxon>
        <taxon>Chordata</taxon>
        <taxon>Craniata</taxon>
        <taxon>Vertebrata</taxon>
        <taxon>Euteleostomi</taxon>
        <taxon>Coelacanthiformes</taxon>
        <taxon>Coelacanthidae</taxon>
        <taxon>Latimeria</taxon>
    </lineage>
</organism>
<dbReference type="EMBL" id="AFYH01119847">
    <property type="status" value="NOT_ANNOTATED_CDS"/>
    <property type="molecule type" value="Genomic_DNA"/>
</dbReference>
<evidence type="ECO:0000256" key="2">
    <source>
        <dbReference type="ARBA" id="ARBA00006338"/>
    </source>
</evidence>
<reference evidence="7" key="2">
    <citation type="submission" date="2025-08" db="UniProtKB">
        <authorList>
            <consortium name="Ensembl"/>
        </authorList>
    </citation>
    <scope>IDENTIFICATION</scope>
</reference>
<evidence type="ECO:0000259" key="6">
    <source>
        <dbReference type="Pfam" id="PF12260"/>
    </source>
</evidence>
<gene>
    <name evidence="7" type="primary">DIPK2B</name>
</gene>
<dbReference type="eggNOG" id="ENOG502QRQX">
    <property type="taxonomic scope" value="Eukaryota"/>
</dbReference>
<dbReference type="Proteomes" id="UP000008672">
    <property type="component" value="Unassembled WGS sequence"/>
</dbReference>
<dbReference type="Pfam" id="PF12260">
    <property type="entry name" value="PIP49_C"/>
    <property type="match status" value="1"/>
</dbReference>
<proteinExistence type="inferred from homology"/>
<dbReference type="STRING" id="7897.ENSLACP00000006119"/>
<evidence type="ECO:0000256" key="4">
    <source>
        <dbReference type="ARBA" id="ARBA00022729"/>
    </source>
</evidence>
<reference evidence="8" key="1">
    <citation type="submission" date="2011-08" db="EMBL/GenBank/DDBJ databases">
        <title>The draft genome of Latimeria chalumnae.</title>
        <authorList>
            <person name="Di Palma F."/>
            <person name="Alfoldi J."/>
            <person name="Johnson J."/>
            <person name="Berlin A."/>
            <person name="Gnerre S."/>
            <person name="Jaffe D."/>
            <person name="MacCallum I."/>
            <person name="Young S."/>
            <person name="Walker B.J."/>
            <person name="Lander E."/>
            <person name="Lindblad-Toh K."/>
        </authorList>
    </citation>
    <scope>NUCLEOTIDE SEQUENCE [LARGE SCALE GENOMIC DNA]</scope>
    <source>
        <strain evidence="8">Wild caught</strain>
    </source>
</reference>
<sequence>MGSWKSWWFDSVALVLAQFFVLHNDWFSDATTPPVPVLVSQVKTSYSFGKTFLGLDKCNACIGTSICKKFFKEEIRFENWLSPHLKLPPNYKKSYLGNYTNDAESWRPVIISRLLTKYQHELSDKKICTFLTKKKACSIENALRKTERFQKLVKADRLTPELVQKGLSTPLMRCPSQRLLDRIVRRYAEVGDAGSIYMKHFLEKDKLRLLYTLSINTHPVVLQIFPQGEGWPFPRYLGSCGRLIVTISTKPIKQFYNSLSGVAADVAYQLLYVTNALRTNDFRYFIYYNSVHEDMFGIFEDGHLFIADASTLGVIDRQEGYPPMNRQPKQKDIFSCLASDCDADLPSCDSVSEAQSFVMVCRDILPKLLAGKFLESPQKKLDRFLKLCSDGSLPDQEVIQAAIGIMDVLKMLRPCDPRFGYRYPECKYNQEH</sequence>
<evidence type="ECO:0000313" key="7">
    <source>
        <dbReference type="Ensembl" id="ENSLACP00000006119.1"/>
    </source>
</evidence>
<keyword evidence="4 5" id="KW-0732">Signal</keyword>
<evidence type="ECO:0000256" key="1">
    <source>
        <dbReference type="ARBA" id="ARBA00004613"/>
    </source>
</evidence>
<dbReference type="GO" id="GO:0005576">
    <property type="term" value="C:extracellular region"/>
    <property type="evidence" value="ECO:0007669"/>
    <property type="project" value="UniProtKB-SubCell"/>
</dbReference>
<dbReference type="OMA" id="TQRFQKW"/>
<dbReference type="HOGENOM" id="CLU_051861_0_0_1"/>
<dbReference type="Ensembl" id="ENSLACT00000006171.1">
    <property type="protein sequence ID" value="ENSLACP00000006119.1"/>
    <property type="gene ID" value="ENSLACG00000005430.1"/>
</dbReference>
<feature type="signal peptide" evidence="5">
    <location>
        <begin position="1"/>
        <end position="17"/>
    </location>
</feature>
<dbReference type="EMBL" id="AFYH01119846">
    <property type="status" value="NOT_ANNOTATED_CDS"/>
    <property type="molecule type" value="Genomic_DNA"/>
</dbReference>
<reference evidence="7" key="3">
    <citation type="submission" date="2025-09" db="UniProtKB">
        <authorList>
            <consortium name="Ensembl"/>
        </authorList>
    </citation>
    <scope>IDENTIFICATION</scope>
</reference>
<dbReference type="PANTHER" id="PTHR32073:SF8">
    <property type="entry name" value="DIVERGENT PROTEIN KINASE DOMAIN 2B"/>
    <property type="match status" value="1"/>
</dbReference>
<dbReference type="AlphaFoldDB" id="H3A8Z8"/>
<evidence type="ECO:0000256" key="3">
    <source>
        <dbReference type="ARBA" id="ARBA00022525"/>
    </source>
</evidence>
<keyword evidence="8" id="KW-1185">Reference proteome</keyword>
<dbReference type="PANTHER" id="PTHR32073">
    <property type="entry name" value="GH11358P"/>
    <property type="match status" value="1"/>
</dbReference>
<dbReference type="InterPro" id="IPR022049">
    <property type="entry name" value="FAM69_kinase_dom"/>
</dbReference>
<keyword evidence="3" id="KW-0964">Secreted</keyword>
<evidence type="ECO:0000313" key="8">
    <source>
        <dbReference type="Proteomes" id="UP000008672"/>
    </source>
</evidence>
<comment type="subcellular location">
    <subcellularLocation>
        <location evidence="1">Secreted</location>
    </subcellularLocation>
</comment>
<feature type="chain" id="PRO_5003580087" evidence="5">
    <location>
        <begin position="18"/>
        <end position="432"/>
    </location>
</feature>
<dbReference type="InParanoid" id="H3A8Z8"/>
<evidence type="ECO:0000256" key="5">
    <source>
        <dbReference type="SAM" id="SignalP"/>
    </source>
</evidence>
<dbReference type="GeneTree" id="ENSGT00520000055625"/>
<feature type="domain" description="FAM69 protein-kinase" evidence="6">
    <location>
        <begin position="210"/>
        <end position="389"/>
    </location>
</feature>
<protein>
    <submittedName>
        <fullName evidence="7">Divergent protein kinase domain 2B</fullName>
    </submittedName>
</protein>
<name>H3A8Z8_LATCH</name>